<dbReference type="GO" id="GO:0006654">
    <property type="term" value="P:phosphatidic acid biosynthetic process"/>
    <property type="evidence" value="ECO:0007669"/>
    <property type="project" value="TreeGrafter"/>
</dbReference>
<dbReference type="SMART" id="SM00563">
    <property type="entry name" value="PlsC"/>
    <property type="match status" value="1"/>
</dbReference>
<sequence>MNKRARFLHQVYRKAVKIFLSIRFDFQTWFYCPLPKGPKIFVSNHFSSSDAHFVTTIMKDDIHMVIGPGFNVPLLKTYLTLADQIPANNKENRSKVVQRAKEYINQGDSIYIFPEGMLNTGNSLLEFKKGAARIYLETKAPIIPIGLIAPMRRVKKKDSSFVGHEMTVVSKNYYANVGAPMTFEEEIEIAKYDRAKAEELITEKIKKEVEFLINDIKTNRFWS</sequence>
<evidence type="ECO:0000313" key="5">
    <source>
        <dbReference type="EMBL" id="MSU05953.1"/>
    </source>
</evidence>
<name>A0A7X2PBS8_9SPIO</name>
<dbReference type="EMBL" id="VUNN01000005">
    <property type="protein sequence ID" value="MSU05953.1"/>
    <property type="molecule type" value="Genomic_DNA"/>
</dbReference>
<evidence type="ECO:0000256" key="1">
    <source>
        <dbReference type="ARBA" id="ARBA00005189"/>
    </source>
</evidence>
<evidence type="ECO:0000256" key="2">
    <source>
        <dbReference type="ARBA" id="ARBA00022679"/>
    </source>
</evidence>
<comment type="caution">
    <text evidence="5">The sequence shown here is derived from an EMBL/GenBank/DDBJ whole genome shotgun (WGS) entry which is preliminary data.</text>
</comment>
<gene>
    <name evidence="5" type="ORF">FYJ80_04055</name>
</gene>
<dbReference type="Pfam" id="PF01553">
    <property type="entry name" value="Acyltransferase"/>
    <property type="match status" value="1"/>
</dbReference>
<dbReference type="Proteomes" id="UP000460549">
    <property type="component" value="Unassembled WGS sequence"/>
</dbReference>
<evidence type="ECO:0000256" key="3">
    <source>
        <dbReference type="ARBA" id="ARBA00023315"/>
    </source>
</evidence>
<keyword evidence="6" id="KW-1185">Reference proteome</keyword>
<dbReference type="PANTHER" id="PTHR10434">
    <property type="entry name" value="1-ACYL-SN-GLYCEROL-3-PHOSPHATE ACYLTRANSFERASE"/>
    <property type="match status" value="1"/>
</dbReference>
<protein>
    <submittedName>
        <fullName evidence="5">1-acyl-sn-glycerol-3-phosphate acyltransferase</fullName>
    </submittedName>
</protein>
<dbReference type="GO" id="GO:0003841">
    <property type="term" value="F:1-acylglycerol-3-phosphate O-acyltransferase activity"/>
    <property type="evidence" value="ECO:0007669"/>
    <property type="project" value="TreeGrafter"/>
</dbReference>
<proteinExistence type="predicted"/>
<dbReference type="InterPro" id="IPR002123">
    <property type="entry name" value="Plipid/glycerol_acylTrfase"/>
</dbReference>
<dbReference type="PANTHER" id="PTHR10434:SF66">
    <property type="entry name" value="PHOSPHOLIPID_GLYCEROL ACYLTRANSFERASE DOMAIN-CONTAINING PROTEIN"/>
    <property type="match status" value="1"/>
</dbReference>
<keyword evidence="3 5" id="KW-0012">Acyltransferase</keyword>
<organism evidence="5 6">
    <name type="scientific">Bullifex porci</name>
    <dbReference type="NCBI Taxonomy" id="2606638"/>
    <lineage>
        <taxon>Bacteria</taxon>
        <taxon>Pseudomonadati</taxon>
        <taxon>Spirochaetota</taxon>
        <taxon>Spirochaetia</taxon>
        <taxon>Spirochaetales</taxon>
        <taxon>Spirochaetaceae</taxon>
        <taxon>Bullifex</taxon>
    </lineage>
</organism>
<comment type="pathway">
    <text evidence="1">Lipid metabolism.</text>
</comment>
<dbReference type="AlphaFoldDB" id="A0A7X2PBS8"/>
<evidence type="ECO:0000259" key="4">
    <source>
        <dbReference type="SMART" id="SM00563"/>
    </source>
</evidence>
<feature type="domain" description="Phospholipid/glycerol acyltransferase" evidence="4">
    <location>
        <begin position="39"/>
        <end position="150"/>
    </location>
</feature>
<dbReference type="CDD" id="cd07989">
    <property type="entry name" value="LPLAT_AGPAT-like"/>
    <property type="match status" value="1"/>
</dbReference>
<keyword evidence="2 5" id="KW-0808">Transferase</keyword>
<evidence type="ECO:0000313" key="6">
    <source>
        <dbReference type="Proteomes" id="UP000460549"/>
    </source>
</evidence>
<dbReference type="RefSeq" id="WP_276998994.1">
    <property type="nucleotide sequence ID" value="NZ_JAQYPZ010000246.1"/>
</dbReference>
<dbReference type="SUPFAM" id="SSF69593">
    <property type="entry name" value="Glycerol-3-phosphate (1)-acyltransferase"/>
    <property type="match status" value="1"/>
</dbReference>
<reference evidence="5 6" key="1">
    <citation type="submission" date="2019-08" db="EMBL/GenBank/DDBJ databases">
        <title>In-depth cultivation of the pig gut microbiome towards novel bacterial diversity and tailored functional studies.</title>
        <authorList>
            <person name="Wylensek D."/>
            <person name="Hitch T.C.A."/>
            <person name="Clavel T."/>
        </authorList>
    </citation>
    <scope>NUCLEOTIDE SEQUENCE [LARGE SCALE GENOMIC DNA]</scope>
    <source>
        <strain evidence="5 6">NM-380-WT-3C1</strain>
    </source>
</reference>
<accession>A0A7X2PBS8</accession>